<evidence type="ECO:0000313" key="2">
    <source>
        <dbReference type="EMBL" id="QBP42464.1"/>
    </source>
</evidence>
<feature type="domain" description="PhnB-like" evidence="1">
    <location>
        <begin position="2"/>
        <end position="116"/>
    </location>
</feature>
<dbReference type="EMBL" id="CP038015">
    <property type="protein sequence ID" value="QBP42464.1"/>
    <property type="molecule type" value="Genomic_DNA"/>
</dbReference>
<dbReference type="PIRSF" id="PIRSF021700">
    <property type="entry name" value="3_dmu_93_MTrfase"/>
    <property type="match status" value="1"/>
</dbReference>
<protein>
    <submittedName>
        <fullName evidence="2">VOC family protein</fullName>
    </submittedName>
</protein>
<dbReference type="InterPro" id="IPR029068">
    <property type="entry name" value="Glyas_Bleomycin-R_OHBP_Dase"/>
</dbReference>
<dbReference type="AlphaFoldDB" id="A0A4P7A1J1"/>
<dbReference type="PANTHER" id="PTHR33990">
    <property type="entry name" value="PROTEIN YJDN-RELATED"/>
    <property type="match status" value="1"/>
</dbReference>
<sequence length="153" mass="17030">MEKIVSNLWFDEQAEEAVGFYVSVFKEAVVKNVSRYGETGRGEKGKVMTISYSLNGHDFMAINGGPHFSFTPAVSFSISCETQAEVDHYWDQLSEGGEPGQCGWLTDKYGVSWQVVPKILGQLMQDQNPEKAQRVTTAMLGMKKLDIAQLKQA</sequence>
<dbReference type="SUPFAM" id="SSF54593">
    <property type="entry name" value="Glyoxalase/Bleomycin resistance protein/Dihydroxybiphenyl dioxygenase"/>
    <property type="match status" value="1"/>
</dbReference>
<evidence type="ECO:0000259" key="1">
    <source>
        <dbReference type="Pfam" id="PF06983"/>
    </source>
</evidence>
<dbReference type="KEGG" id="panc:E2636_15485"/>
<dbReference type="InterPro" id="IPR028973">
    <property type="entry name" value="PhnB-like"/>
</dbReference>
<dbReference type="OrthoDB" id="9806473at2"/>
<proteinExistence type="predicted"/>
<name>A0A4P7A1J1_9BACL</name>
<gene>
    <name evidence="2" type="ORF">E2636_15485</name>
</gene>
<dbReference type="Gene3D" id="3.10.180.10">
    <property type="entry name" value="2,3-Dihydroxybiphenyl 1,2-Dioxygenase, domain 1"/>
    <property type="match status" value="1"/>
</dbReference>
<dbReference type="InterPro" id="IPR009725">
    <property type="entry name" value="3_dmu_93_MTrfase"/>
</dbReference>
<dbReference type="Proteomes" id="UP000294292">
    <property type="component" value="Chromosome"/>
</dbReference>
<accession>A0A4P7A1J1</accession>
<evidence type="ECO:0000313" key="3">
    <source>
        <dbReference type="Proteomes" id="UP000294292"/>
    </source>
</evidence>
<dbReference type="Pfam" id="PF06983">
    <property type="entry name" value="3-dmu-9_3-mt"/>
    <property type="match status" value="1"/>
</dbReference>
<keyword evidence="3" id="KW-1185">Reference proteome</keyword>
<reference evidence="2 3" key="1">
    <citation type="submission" date="2019-03" db="EMBL/GenBank/DDBJ databases">
        <title>Complete genome sequence of Paenisporosarcina antarctica CGMCC 1.6503T.</title>
        <authorList>
            <person name="Rong J.-C."/>
            <person name="Chi N.-Y."/>
            <person name="Zhang Q.-F."/>
        </authorList>
    </citation>
    <scope>NUCLEOTIDE SEQUENCE [LARGE SCALE GENOMIC DNA]</scope>
    <source>
        <strain evidence="2 3">CGMCC 1.6503</strain>
    </source>
</reference>
<organism evidence="2 3">
    <name type="scientific">Paenisporosarcina antarctica</name>
    <dbReference type="NCBI Taxonomy" id="417367"/>
    <lineage>
        <taxon>Bacteria</taxon>
        <taxon>Bacillati</taxon>
        <taxon>Bacillota</taxon>
        <taxon>Bacilli</taxon>
        <taxon>Bacillales</taxon>
        <taxon>Caryophanaceae</taxon>
        <taxon>Paenisporosarcina</taxon>
    </lineage>
</organism>
<dbReference type="CDD" id="cd06588">
    <property type="entry name" value="PhnB_like"/>
    <property type="match status" value="1"/>
</dbReference>